<proteinExistence type="inferred from homology"/>
<dbReference type="GO" id="GO:0012505">
    <property type="term" value="C:endomembrane system"/>
    <property type="evidence" value="ECO:0007669"/>
    <property type="project" value="UniProtKB-SubCell"/>
</dbReference>
<sequence length="118" mass="13005">MSLLSIEIVTPEKIVLQEHDVDFVGIEFLESDDKGRSEIGIMEDHAPMLMRLSTAPIRYKKGENIAYAVVAGGFLEVKDNVITIISPGAELVEKEPNVEPAVTARRRVEAWLESGVGK</sequence>
<keyword evidence="6" id="KW-0139">CF(1)</keyword>
<keyword evidence="4" id="KW-0406">Ion transport</keyword>
<name>A0A1F5S0V9_9BACT</name>
<dbReference type="Pfam" id="PF02823">
    <property type="entry name" value="ATP-synt_DE_N"/>
    <property type="match status" value="1"/>
</dbReference>
<protein>
    <recommendedName>
        <fullName evidence="7">ATP synthase F1 complex delta/epsilon subunit N-terminal domain-containing protein</fullName>
    </recommendedName>
</protein>
<keyword evidence="5" id="KW-0472">Membrane</keyword>
<evidence type="ECO:0000256" key="3">
    <source>
        <dbReference type="ARBA" id="ARBA00022448"/>
    </source>
</evidence>
<comment type="subcellular location">
    <subcellularLocation>
        <location evidence="1">Endomembrane system</location>
        <topology evidence="1">Peripheral membrane protein</topology>
    </subcellularLocation>
</comment>
<dbReference type="STRING" id="1797985.A2Y83_01880"/>
<dbReference type="GO" id="GO:0046933">
    <property type="term" value="F:proton-transporting ATP synthase activity, rotational mechanism"/>
    <property type="evidence" value="ECO:0007669"/>
    <property type="project" value="InterPro"/>
</dbReference>
<organism evidence="8 9">
    <name type="scientific">Candidatus Falkowbacteria bacterium RBG_13_39_14</name>
    <dbReference type="NCBI Taxonomy" id="1797985"/>
    <lineage>
        <taxon>Bacteria</taxon>
        <taxon>Candidatus Falkowiibacteriota</taxon>
    </lineage>
</organism>
<evidence type="ECO:0000256" key="4">
    <source>
        <dbReference type="ARBA" id="ARBA00023065"/>
    </source>
</evidence>
<reference evidence="8 9" key="1">
    <citation type="journal article" date="2016" name="Nat. Commun.">
        <title>Thousands of microbial genomes shed light on interconnected biogeochemical processes in an aquifer system.</title>
        <authorList>
            <person name="Anantharaman K."/>
            <person name="Brown C.T."/>
            <person name="Hug L.A."/>
            <person name="Sharon I."/>
            <person name="Castelle C.J."/>
            <person name="Probst A.J."/>
            <person name="Thomas B.C."/>
            <person name="Singh A."/>
            <person name="Wilkins M.J."/>
            <person name="Karaoz U."/>
            <person name="Brodie E.L."/>
            <person name="Williams K.H."/>
            <person name="Hubbard S.S."/>
            <person name="Banfield J.F."/>
        </authorList>
    </citation>
    <scope>NUCLEOTIDE SEQUENCE [LARGE SCALE GENOMIC DNA]</scope>
</reference>
<evidence type="ECO:0000259" key="7">
    <source>
        <dbReference type="Pfam" id="PF02823"/>
    </source>
</evidence>
<dbReference type="EMBL" id="MFFS01000099">
    <property type="protein sequence ID" value="OGF20286.1"/>
    <property type="molecule type" value="Genomic_DNA"/>
</dbReference>
<dbReference type="GO" id="GO:0045259">
    <property type="term" value="C:proton-transporting ATP synthase complex"/>
    <property type="evidence" value="ECO:0007669"/>
    <property type="project" value="UniProtKB-KW"/>
</dbReference>
<dbReference type="InterPro" id="IPR001469">
    <property type="entry name" value="ATP_synth_F1_dsu/esu"/>
</dbReference>
<feature type="non-terminal residue" evidence="8">
    <location>
        <position position="118"/>
    </location>
</feature>
<evidence type="ECO:0000313" key="9">
    <source>
        <dbReference type="Proteomes" id="UP000178323"/>
    </source>
</evidence>
<dbReference type="AlphaFoldDB" id="A0A1F5S0V9"/>
<evidence type="ECO:0000256" key="6">
    <source>
        <dbReference type="ARBA" id="ARBA00023196"/>
    </source>
</evidence>
<comment type="caution">
    <text evidence="8">The sequence shown here is derived from an EMBL/GenBank/DDBJ whole genome shotgun (WGS) entry which is preliminary data.</text>
</comment>
<keyword evidence="6" id="KW-0066">ATP synthesis</keyword>
<dbReference type="CDD" id="cd12152">
    <property type="entry name" value="F1-ATPase_delta"/>
    <property type="match status" value="1"/>
</dbReference>
<accession>A0A1F5S0V9</accession>
<dbReference type="InterPro" id="IPR020546">
    <property type="entry name" value="ATP_synth_F1_dsu/esu_N"/>
</dbReference>
<dbReference type="Proteomes" id="UP000178323">
    <property type="component" value="Unassembled WGS sequence"/>
</dbReference>
<dbReference type="SUPFAM" id="SSF51344">
    <property type="entry name" value="Epsilon subunit of F1F0-ATP synthase N-terminal domain"/>
    <property type="match status" value="1"/>
</dbReference>
<dbReference type="InterPro" id="IPR036771">
    <property type="entry name" value="ATPsynth_dsu/esu_N"/>
</dbReference>
<keyword evidence="3" id="KW-0813">Transport</keyword>
<comment type="similarity">
    <text evidence="2">Belongs to the ATPase epsilon chain family.</text>
</comment>
<evidence type="ECO:0000313" key="8">
    <source>
        <dbReference type="EMBL" id="OGF20286.1"/>
    </source>
</evidence>
<dbReference type="HAMAP" id="MF_00530">
    <property type="entry name" value="ATP_synth_epsil_bac"/>
    <property type="match status" value="1"/>
</dbReference>
<evidence type="ECO:0000256" key="5">
    <source>
        <dbReference type="ARBA" id="ARBA00023136"/>
    </source>
</evidence>
<feature type="domain" description="ATP synthase F1 complex delta/epsilon subunit N-terminal" evidence="7">
    <location>
        <begin position="4"/>
        <end position="86"/>
    </location>
</feature>
<gene>
    <name evidence="8" type="ORF">A2Y83_01880</name>
</gene>
<evidence type="ECO:0000256" key="2">
    <source>
        <dbReference type="ARBA" id="ARBA00005712"/>
    </source>
</evidence>
<dbReference type="Gene3D" id="2.60.15.10">
    <property type="entry name" value="F0F1 ATP synthase delta/epsilon subunit, N-terminal"/>
    <property type="match status" value="1"/>
</dbReference>
<evidence type="ECO:0000256" key="1">
    <source>
        <dbReference type="ARBA" id="ARBA00004184"/>
    </source>
</evidence>